<protein>
    <recommendedName>
        <fullName evidence="3">DUF3221 domain-containing protein</fullName>
    </recommendedName>
</protein>
<dbReference type="AlphaFoldDB" id="A0A2W0C9Z7"/>
<dbReference type="InterPro" id="IPR021598">
    <property type="entry name" value="DUF3221"/>
</dbReference>
<dbReference type="Pfam" id="PF11518">
    <property type="entry name" value="DUF3221"/>
    <property type="match status" value="1"/>
</dbReference>
<organism evidence="1 2">
    <name type="scientific">Paenibacillus illinoisensis</name>
    <dbReference type="NCBI Taxonomy" id="59845"/>
    <lineage>
        <taxon>Bacteria</taxon>
        <taxon>Bacillati</taxon>
        <taxon>Bacillota</taxon>
        <taxon>Bacilli</taxon>
        <taxon>Bacillales</taxon>
        <taxon>Paenibacillaceae</taxon>
        <taxon>Paenibacillus</taxon>
    </lineage>
</organism>
<dbReference type="RefSeq" id="WP_181429866.1">
    <property type="nucleotide sequence ID" value="NZ_PRLG01000021.1"/>
</dbReference>
<evidence type="ECO:0008006" key="3">
    <source>
        <dbReference type="Google" id="ProtNLM"/>
    </source>
</evidence>
<evidence type="ECO:0000313" key="2">
    <source>
        <dbReference type="Proteomes" id="UP000247459"/>
    </source>
</evidence>
<accession>A0A2W0C9Z7</accession>
<gene>
    <name evidence="1" type="ORF">PIL02S_03922</name>
</gene>
<comment type="caution">
    <text evidence="1">The sequence shown here is derived from an EMBL/GenBank/DDBJ whole genome shotgun (WGS) entry which is preliminary data.</text>
</comment>
<dbReference type="Proteomes" id="UP000247459">
    <property type="component" value="Unassembled WGS sequence"/>
</dbReference>
<reference evidence="1 2" key="1">
    <citation type="submission" date="2018-01" db="EMBL/GenBank/DDBJ databases">
        <title>Genome sequence of the PGP bacterium Paenibacillus illinoisensis E3.</title>
        <authorList>
            <person name="Rolli E."/>
            <person name="Marasco R."/>
            <person name="Bessem C."/>
            <person name="Michoud G."/>
            <person name="Gaiarsa S."/>
            <person name="Borin S."/>
            <person name="Daffonchio D."/>
        </authorList>
    </citation>
    <scope>NUCLEOTIDE SEQUENCE [LARGE SCALE GENOMIC DNA]</scope>
    <source>
        <strain evidence="1 2">E3</strain>
    </source>
</reference>
<dbReference type="EMBL" id="PRLG01000021">
    <property type="protein sequence ID" value="PYY27369.1"/>
    <property type="molecule type" value="Genomic_DNA"/>
</dbReference>
<evidence type="ECO:0000313" key="1">
    <source>
        <dbReference type="EMBL" id="PYY27369.1"/>
    </source>
</evidence>
<proteinExistence type="predicted"/>
<name>A0A2W0C9Z7_9BACL</name>
<dbReference type="PROSITE" id="PS51257">
    <property type="entry name" value="PROKAR_LIPOPROTEIN"/>
    <property type="match status" value="1"/>
</dbReference>
<sequence>MLSNRGGMEVASRNIVLMLFIILILTGCSVQVQKEVEPPRTDAPREKGFTGYVVDRKENSILVVNPEHKEIGTNGETSKYYPAKWFSNVPDSQIGTYVEVWTDGSPEEEPYPGRARAESIAEYAAATPDGAKISEADAIRGGIYLSDGEEISLPVIEDVEFHADTGIWAVRMKDAMSTDDNQAQIELEVQDVEPVESVQEQKK</sequence>